<gene>
    <name evidence="1" type="ORF">XpruCFBP8353_08600</name>
    <name evidence="2" type="ORF">XpruCFBP8354_08600</name>
</gene>
<dbReference type="AlphaFoldDB" id="A0A2N3RLA2"/>
<accession>A0A2N3RLA2</accession>
<comment type="caution">
    <text evidence="1">The sequence shown here is derived from an EMBL/GenBank/DDBJ whole genome shotgun (WGS) entry which is preliminary data.</text>
</comment>
<keyword evidence="4" id="KW-1185">Reference proteome</keyword>
<dbReference type="EMBL" id="PHKW01000002">
    <property type="protein sequence ID" value="PKV17560.1"/>
    <property type="molecule type" value="Genomic_DNA"/>
</dbReference>
<evidence type="ECO:0000313" key="4">
    <source>
        <dbReference type="Proteomes" id="UP000233748"/>
    </source>
</evidence>
<evidence type="ECO:0000313" key="3">
    <source>
        <dbReference type="Proteomes" id="UP000233720"/>
    </source>
</evidence>
<name>A0A2N3RLA2_9XANT</name>
<reference evidence="3 4" key="1">
    <citation type="submission" date="2017-11" db="EMBL/GenBank/DDBJ databases">
        <title>Xanthomonas prunicola sp. nov., a novel pathogen that affects nectarine (Prunus persica var. nectarine) trees.</title>
        <authorList>
            <person name="Lopez M."/>
            <person name="Lopez-Soriano P."/>
            <person name="Garita-Cambronero J."/>
            <person name="Beltran C."/>
            <person name="Taghouti G."/>
            <person name="Portier P."/>
            <person name="Cubero J."/>
            <person name="Fischer-Le Saux M."/>
            <person name="Marco-Noales E."/>
        </authorList>
    </citation>
    <scope>NUCLEOTIDE SEQUENCE [LARGE SCALE GENOMIC DNA]</scope>
    <source>
        <strain evidence="1 3">CFBP8353</strain>
        <strain evidence="2 4">CFBP8354</strain>
    </source>
</reference>
<protein>
    <submittedName>
        <fullName evidence="1">Uncharacterized protein</fullName>
    </submittedName>
</protein>
<dbReference type="EMBL" id="PHKV01000002">
    <property type="protein sequence ID" value="PKV13282.1"/>
    <property type="molecule type" value="Genomic_DNA"/>
</dbReference>
<evidence type="ECO:0000313" key="1">
    <source>
        <dbReference type="EMBL" id="PKV13282.1"/>
    </source>
</evidence>
<dbReference type="InterPro" id="IPR011044">
    <property type="entry name" value="Quino_amine_DH_bsu"/>
</dbReference>
<proteinExistence type="predicted"/>
<dbReference type="Proteomes" id="UP000233720">
    <property type="component" value="Unassembled WGS sequence"/>
</dbReference>
<dbReference type="Proteomes" id="UP000233748">
    <property type="component" value="Unassembled WGS sequence"/>
</dbReference>
<evidence type="ECO:0000313" key="2">
    <source>
        <dbReference type="EMBL" id="PKV17560.1"/>
    </source>
</evidence>
<organism evidence="1 3">
    <name type="scientific">Xanthomonas prunicola</name>
    <dbReference type="NCBI Taxonomy" id="2053930"/>
    <lineage>
        <taxon>Bacteria</taxon>
        <taxon>Pseudomonadati</taxon>
        <taxon>Pseudomonadota</taxon>
        <taxon>Gammaproteobacteria</taxon>
        <taxon>Lysobacterales</taxon>
        <taxon>Lysobacteraceae</taxon>
        <taxon>Xanthomonas</taxon>
    </lineage>
</organism>
<sequence>MICQPFEPRARNEDHLGMGMKFLTRNVALLAMAACLGGCGNLGKTMEERITDAMPPGSEVLAGKAGLDATAKIFAADVAALESEYQSRLIRRARECSGSYVPSFLSSAQDIRSALSDKACFVRADASLSQWLGMRRASLLIAAPPLRAVPKSPLQVLTAPSYIADAAFATRAGVALLQLADKYLVVDIGSGQVLAERNGLFTSATLSPNGRVVISSNSEGRVQLSDTESGDALATFSMTPSGIHLVGDVGVIYTPRNNSDQKMGNAGPVFLDLASGNMQSLLLSSPGLQMVYPVPGKPLHFLLMAWKTIAEIELHRDAEGWTTRILSEREMPISGWGRSNLSSDETFAFSVAGGIKRIALPSLQASSITLSPLMATSATTTPDPDALVITGYFTNDPEGSRTYIYSISKRTLAVLDDVPGVGSRVLYVPSLRRNAVIDNAQIRLVERFQSQPPVDVNTYLEVRTQAIAQLVAARNAQLNQSLLRAAEVERHAAGRIPMTTEQLRLLRAALLRSTATNSARATAPRLPHGEMAELGRTSHIEAVGVYEGRRETSTSGAGARIGTVQVRVRRSNKPIILVLSSYESVRWIVTLEPGAKLAAVLTSGYSQSQVYGAGAARIHQVGNAYSYQRGGDGYTALDAEVVAMTGKSIEKFQGRYTGEMFMIGM</sequence>
<dbReference type="SUPFAM" id="SSF50969">
    <property type="entry name" value="YVTN repeat-like/Quinoprotein amine dehydrogenase"/>
    <property type="match status" value="1"/>
</dbReference>